<keyword evidence="2" id="KW-1185">Reference proteome</keyword>
<comment type="caution">
    <text evidence="1">The sequence shown here is derived from an EMBL/GenBank/DDBJ whole genome shotgun (WGS) entry which is preliminary data.</text>
</comment>
<dbReference type="RefSeq" id="WP_212223896.1">
    <property type="nucleotide sequence ID" value="NZ_JAGUCN010000001.1"/>
</dbReference>
<name>A0ABS5K4I8_9BACT</name>
<evidence type="ECO:0000313" key="2">
    <source>
        <dbReference type="Proteomes" id="UP000721861"/>
    </source>
</evidence>
<dbReference type="EMBL" id="JAGUCN010000001">
    <property type="protein sequence ID" value="MBS2209936.1"/>
    <property type="molecule type" value="Genomic_DNA"/>
</dbReference>
<proteinExistence type="predicted"/>
<dbReference type="InterPro" id="IPR053842">
    <property type="entry name" value="NikA-like"/>
</dbReference>
<gene>
    <name evidence="1" type="primary">mobC</name>
    <name evidence="1" type="ORF">KEM09_00875</name>
</gene>
<organism evidence="1 2">
    <name type="scientific">Carboxylicivirga mesophila</name>
    <dbReference type="NCBI Taxonomy" id="1166478"/>
    <lineage>
        <taxon>Bacteria</taxon>
        <taxon>Pseudomonadati</taxon>
        <taxon>Bacteroidota</taxon>
        <taxon>Bacteroidia</taxon>
        <taxon>Marinilabiliales</taxon>
        <taxon>Marinilabiliaceae</taxon>
        <taxon>Carboxylicivirga</taxon>
    </lineage>
</organism>
<dbReference type="Proteomes" id="UP000721861">
    <property type="component" value="Unassembled WGS sequence"/>
</dbReference>
<sequence length="125" mass="14849">MRPRIGEKDKLSEHIILRLTKSEKAEILNRVKEEKLLSVADYVRSRLFKKRLSKRITVSEEYVRTFRTMDYNLTKIGINLNQIAHKLNSYNTYILTEEDKDAFRDCHGQLNECFSILGKFLLKIR</sequence>
<protein>
    <submittedName>
        <fullName evidence="1">Plasmid mobilization relaxosome protein MobC</fullName>
    </submittedName>
</protein>
<accession>A0ABS5K4I8</accession>
<dbReference type="Pfam" id="PF21983">
    <property type="entry name" value="NikA-like"/>
    <property type="match status" value="1"/>
</dbReference>
<reference evidence="1 2" key="1">
    <citation type="journal article" date="2014" name="Int. J. Syst. Evol. Microbiol.">
        <title>Carboxylicivirga gen. nov. in the family Marinilabiliaceae with two novel species, Carboxylicivirga mesophila sp. nov. and Carboxylicivirga taeanensis sp. nov., and reclassification of Cytophaga fermentans as Saccharicrinis fermentans gen. nov., comb. nov.</title>
        <authorList>
            <person name="Yang S.H."/>
            <person name="Seo H.S."/>
            <person name="Woo J.H."/>
            <person name="Oh H.M."/>
            <person name="Jang H."/>
            <person name="Lee J.H."/>
            <person name="Kim S.J."/>
            <person name="Kwon K.K."/>
        </authorList>
    </citation>
    <scope>NUCLEOTIDE SEQUENCE [LARGE SCALE GENOMIC DNA]</scope>
    <source>
        <strain evidence="1 2">JCM 18290</strain>
    </source>
</reference>
<evidence type="ECO:0000313" key="1">
    <source>
        <dbReference type="EMBL" id="MBS2209936.1"/>
    </source>
</evidence>